<evidence type="ECO:0000313" key="2">
    <source>
        <dbReference type="EMBL" id="CAK6438482.1"/>
    </source>
</evidence>
<gene>
    <name evidence="2" type="ORF">MPIPNATIZW_LOCUS6788</name>
</gene>
<sequence length="113" mass="12193">MTMTVRKARLRPEGPTASPVPPAGIFLQAKVGALIGRCLWEGDVPGETISQGLGASSWASEKVLGPCLGGLLPLARAWQLCSDSGWEWGDSPLRPRPFRSPRSHHLLPARGWE</sequence>
<feature type="region of interest" description="Disordered" evidence="1">
    <location>
        <begin position="1"/>
        <end position="22"/>
    </location>
</feature>
<feature type="compositionally biased region" description="Basic residues" evidence="1">
    <location>
        <begin position="96"/>
        <end position="107"/>
    </location>
</feature>
<dbReference type="EMBL" id="OY882873">
    <property type="protein sequence ID" value="CAK6438482.1"/>
    <property type="molecule type" value="Genomic_DNA"/>
</dbReference>
<keyword evidence="3" id="KW-1185">Reference proteome</keyword>
<accession>A0ABN9ZJJ9</accession>
<feature type="region of interest" description="Disordered" evidence="1">
    <location>
        <begin position="92"/>
        <end position="113"/>
    </location>
</feature>
<evidence type="ECO:0000256" key="1">
    <source>
        <dbReference type="SAM" id="MobiDB-lite"/>
    </source>
</evidence>
<name>A0ABN9ZJJ9_PIPNA</name>
<protein>
    <submittedName>
        <fullName evidence="2">Uncharacterized protein</fullName>
    </submittedName>
</protein>
<dbReference type="Proteomes" id="UP001314169">
    <property type="component" value="Chromosome 16"/>
</dbReference>
<proteinExistence type="predicted"/>
<reference evidence="2" key="1">
    <citation type="submission" date="2023-12" db="EMBL/GenBank/DDBJ databases">
        <authorList>
            <person name="Brown T."/>
        </authorList>
    </citation>
    <scope>NUCLEOTIDE SEQUENCE</scope>
</reference>
<evidence type="ECO:0000313" key="3">
    <source>
        <dbReference type="Proteomes" id="UP001314169"/>
    </source>
</evidence>
<organism evidence="2 3">
    <name type="scientific">Pipistrellus nathusii</name>
    <name type="common">Nathusius' pipistrelle</name>
    <dbReference type="NCBI Taxonomy" id="59473"/>
    <lineage>
        <taxon>Eukaryota</taxon>
        <taxon>Metazoa</taxon>
        <taxon>Chordata</taxon>
        <taxon>Craniata</taxon>
        <taxon>Vertebrata</taxon>
        <taxon>Euteleostomi</taxon>
        <taxon>Mammalia</taxon>
        <taxon>Eutheria</taxon>
        <taxon>Laurasiatheria</taxon>
        <taxon>Chiroptera</taxon>
        <taxon>Yangochiroptera</taxon>
        <taxon>Vespertilionidae</taxon>
        <taxon>Pipistrellus</taxon>
    </lineage>
</organism>